<keyword evidence="1" id="KW-0547">Nucleotide-binding</keyword>
<evidence type="ECO:0000313" key="1">
    <source>
        <dbReference type="EMBL" id="AXG81009.1"/>
    </source>
</evidence>
<dbReference type="Gene3D" id="3.30.565.10">
    <property type="entry name" value="Histidine kinase-like ATPase, C-terminal domain"/>
    <property type="match status" value="1"/>
</dbReference>
<dbReference type="RefSeq" id="WP_114663400.1">
    <property type="nucleotide sequence ID" value="NZ_CP031194.1"/>
</dbReference>
<dbReference type="EMBL" id="CP031194">
    <property type="protein sequence ID" value="AXG81009.1"/>
    <property type="molecule type" value="Genomic_DNA"/>
</dbReference>
<gene>
    <name evidence="1" type="ORF">DVK44_28775</name>
</gene>
<dbReference type="InterPro" id="IPR036890">
    <property type="entry name" value="HATPase_C_sf"/>
</dbReference>
<dbReference type="OrthoDB" id="4301723at2"/>
<reference evidence="2" key="1">
    <citation type="submission" date="2018-07" db="EMBL/GenBank/DDBJ databases">
        <authorList>
            <person name="Zhao J."/>
        </authorList>
    </citation>
    <scope>NUCLEOTIDE SEQUENCE [LARGE SCALE GENOMIC DNA]</scope>
    <source>
        <strain evidence="2">GSSD-12</strain>
    </source>
</reference>
<keyword evidence="2" id="KW-1185">Reference proteome</keyword>
<organism evidence="1 2">
    <name type="scientific">Streptomyces paludis</name>
    <dbReference type="NCBI Taxonomy" id="2282738"/>
    <lineage>
        <taxon>Bacteria</taxon>
        <taxon>Bacillati</taxon>
        <taxon>Actinomycetota</taxon>
        <taxon>Actinomycetes</taxon>
        <taxon>Kitasatosporales</taxon>
        <taxon>Streptomycetaceae</taxon>
        <taxon>Streptomyces</taxon>
    </lineage>
</organism>
<name>A0A345HWD5_9ACTN</name>
<dbReference type="SUPFAM" id="SSF55874">
    <property type="entry name" value="ATPase domain of HSP90 chaperone/DNA topoisomerase II/histidine kinase"/>
    <property type="match status" value="1"/>
</dbReference>
<protein>
    <submittedName>
        <fullName evidence="1">ATP-binding protein</fullName>
    </submittedName>
</protein>
<dbReference type="AlphaFoldDB" id="A0A345HWD5"/>
<dbReference type="InterPro" id="IPR050267">
    <property type="entry name" value="Anti-sigma-factor_SerPK"/>
</dbReference>
<dbReference type="KEGG" id="spad:DVK44_28775"/>
<accession>A0A345HWD5</accession>
<sequence length="139" mass="15835">MESPNTQRPDHQYRLLLTVRLSELPGIRRKITGRLRLWDLEHLADDTCAIVTELLANVHRHADGRAVLLLRRWPGRLLITVSDRSRELPAAKEPDWIAESGRGLCIVDALADWWRAEPTATGKDITASLACRENVRALW</sequence>
<dbReference type="GO" id="GO:0005524">
    <property type="term" value="F:ATP binding"/>
    <property type="evidence" value="ECO:0007669"/>
    <property type="project" value="UniProtKB-KW"/>
</dbReference>
<evidence type="ECO:0000313" key="2">
    <source>
        <dbReference type="Proteomes" id="UP000253868"/>
    </source>
</evidence>
<dbReference type="PANTHER" id="PTHR35526">
    <property type="entry name" value="ANTI-SIGMA-F FACTOR RSBW-RELATED"/>
    <property type="match status" value="1"/>
</dbReference>
<dbReference type="Proteomes" id="UP000253868">
    <property type="component" value="Chromosome"/>
</dbReference>
<dbReference type="CDD" id="cd16936">
    <property type="entry name" value="HATPase_RsbW-like"/>
    <property type="match status" value="1"/>
</dbReference>
<keyword evidence="1" id="KW-0067">ATP-binding</keyword>
<dbReference type="PANTHER" id="PTHR35526:SF3">
    <property type="entry name" value="ANTI-SIGMA-F FACTOR RSBW"/>
    <property type="match status" value="1"/>
</dbReference>
<proteinExistence type="predicted"/>